<dbReference type="Pfam" id="PF03577">
    <property type="entry name" value="Peptidase_C69"/>
    <property type="match status" value="1"/>
</dbReference>
<name>A0A1A9WRU1_9MUSC</name>
<reference evidence="3" key="1">
    <citation type="submission" date="2014-03" db="EMBL/GenBank/DDBJ databases">
        <authorList>
            <person name="Aksoy S."/>
            <person name="Warren W."/>
            <person name="Wilson R.K."/>
        </authorList>
    </citation>
    <scope>NUCLEOTIDE SEQUENCE [LARGE SCALE GENOMIC DNA]</scope>
    <source>
        <strain evidence="3">IAEA</strain>
    </source>
</reference>
<dbReference type="Proteomes" id="UP000091820">
    <property type="component" value="Unassembled WGS sequence"/>
</dbReference>
<evidence type="ECO:0000313" key="3">
    <source>
        <dbReference type="Proteomes" id="UP000091820"/>
    </source>
</evidence>
<dbReference type="GO" id="GO:0016805">
    <property type="term" value="F:dipeptidase activity"/>
    <property type="evidence" value="ECO:0007669"/>
    <property type="project" value="InterPro"/>
</dbReference>
<accession>A0A1A9WRU1</accession>
<dbReference type="InterPro" id="IPR005322">
    <property type="entry name" value="Peptidase_C69"/>
</dbReference>
<dbReference type="PANTHER" id="PTHR12994:SF17">
    <property type="entry name" value="LD30995P"/>
    <property type="match status" value="1"/>
</dbReference>
<dbReference type="STRING" id="37001.A0A1A9WRU1"/>
<dbReference type="VEuPathDB" id="VectorBase:GBRI029863"/>
<proteinExistence type="inferred from homology"/>
<sequence length="313" mass="34077">MSFGSNCFVVLPPNCANNTVVFGRNAEDETSVGVAQEILYYESAESLIGKTVELSDASSFRIILQKPKPHIWGGDCGSNENNVSVAVTWTNNGNENNLTALDIVRLTLASCDTADHGLDRVGELITEHGVEEAKFNLIICDPTKVWLVSCAGKLWAAQSLSDGYHHVPTNGLAVTTTIEKSSEDLQETLKAMGCWSGEGDLDFASCFNSSPDDNSNEWSGQEPIDDGSYALTSMFETLRTAAEASTSRSATVFVLCSNLISCHWFTGTPNASESVFKPFLFSTKPKISPLTKALADNEMTLLHKLHSQRFHFF</sequence>
<keyword evidence="3" id="KW-1185">Reference proteome</keyword>
<organism evidence="2 3">
    <name type="scientific">Glossina brevipalpis</name>
    <dbReference type="NCBI Taxonomy" id="37001"/>
    <lineage>
        <taxon>Eukaryota</taxon>
        <taxon>Metazoa</taxon>
        <taxon>Ecdysozoa</taxon>
        <taxon>Arthropoda</taxon>
        <taxon>Hexapoda</taxon>
        <taxon>Insecta</taxon>
        <taxon>Pterygota</taxon>
        <taxon>Neoptera</taxon>
        <taxon>Endopterygota</taxon>
        <taxon>Diptera</taxon>
        <taxon>Brachycera</taxon>
        <taxon>Muscomorpha</taxon>
        <taxon>Hippoboscoidea</taxon>
        <taxon>Glossinidae</taxon>
        <taxon>Glossina</taxon>
    </lineage>
</organism>
<reference evidence="2" key="2">
    <citation type="submission" date="2020-05" db="UniProtKB">
        <authorList>
            <consortium name="EnsemblMetazoa"/>
        </authorList>
    </citation>
    <scope>IDENTIFICATION</scope>
    <source>
        <strain evidence="2">IAEA</strain>
    </source>
</reference>
<evidence type="ECO:0000313" key="2">
    <source>
        <dbReference type="EnsemblMetazoa" id="GBRI029863-PA"/>
    </source>
</evidence>
<dbReference type="PANTHER" id="PTHR12994">
    <property type="entry name" value="SECERNIN"/>
    <property type="match status" value="1"/>
</dbReference>
<evidence type="ECO:0000256" key="1">
    <source>
        <dbReference type="ARBA" id="ARBA00005705"/>
    </source>
</evidence>
<dbReference type="GO" id="GO:0006508">
    <property type="term" value="P:proteolysis"/>
    <property type="evidence" value="ECO:0007669"/>
    <property type="project" value="InterPro"/>
</dbReference>
<dbReference type="GO" id="GO:0070004">
    <property type="term" value="F:cysteine-type exopeptidase activity"/>
    <property type="evidence" value="ECO:0007669"/>
    <property type="project" value="InterPro"/>
</dbReference>
<protein>
    <submittedName>
        <fullName evidence="2">Uncharacterized protein</fullName>
    </submittedName>
</protein>
<dbReference type="EnsemblMetazoa" id="GBRI029863-RA">
    <property type="protein sequence ID" value="GBRI029863-PA"/>
    <property type="gene ID" value="GBRI029863"/>
</dbReference>
<dbReference type="AlphaFoldDB" id="A0A1A9WRU1"/>
<comment type="similarity">
    <text evidence="1">Belongs to the peptidase C69 family. Secernin subfamily.</text>
</comment>
<dbReference type="Gene3D" id="3.60.60.10">
    <property type="entry name" value="Penicillin V Acylase, Chain A"/>
    <property type="match status" value="1"/>
</dbReference>